<name>A0ACC4BBD2_POPAL</name>
<accession>A0ACC4BBD2</accession>
<sequence length="100" mass="10808">MVTKESPLKSSLSALGIELSHPSMPSTVFPRLLCRAPDISGVHAALFAFKGQILGARAPLQSRDFIFPKTHHLASEVENGIEMNCFFPREGIDLNTTSGA</sequence>
<proteinExistence type="predicted"/>
<keyword evidence="2" id="KW-1185">Reference proteome</keyword>
<dbReference type="Proteomes" id="UP000309997">
    <property type="component" value="Unassembled WGS sequence"/>
</dbReference>
<reference evidence="1 2" key="1">
    <citation type="journal article" date="2024" name="Plant Biotechnol. J.">
        <title>Genome and CRISPR/Cas9 system of a widespread forest tree (Populus alba) in the world.</title>
        <authorList>
            <person name="Liu Y.J."/>
            <person name="Jiang P.F."/>
            <person name="Han X.M."/>
            <person name="Li X.Y."/>
            <person name="Wang H.M."/>
            <person name="Wang Y.J."/>
            <person name="Wang X.X."/>
            <person name="Zeng Q.Y."/>
        </authorList>
    </citation>
    <scope>NUCLEOTIDE SEQUENCE [LARGE SCALE GENOMIC DNA]</scope>
    <source>
        <strain evidence="2">cv. PAL-ZL1</strain>
    </source>
</reference>
<evidence type="ECO:0000313" key="2">
    <source>
        <dbReference type="Proteomes" id="UP000309997"/>
    </source>
</evidence>
<comment type="caution">
    <text evidence="1">The sequence shown here is derived from an EMBL/GenBank/DDBJ whole genome shotgun (WGS) entry which is preliminary data.</text>
</comment>
<organism evidence="1 2">
    <name type="scientific">Populus alba</name>
    <name type="common">White poplar</name>
    <dbReference type="NCBI Taxonomy" id="43335"/>
    <lineage>
        <taxon>Eukaryota</taxon>
        <taxon>Viridiplantae</taxon>
        <taxon>Streptophyta</taxon>
        <taxon>Embryophyta</taxon>
        <taxon>Tracheophyta</taxon>
        <taxon>Spermatophyta</taxon>
        <taxon>Magnoliopsida</taxon>
        <taxon>eudicotyledons</taxon>
        <taxon>Gunneridae</taxon>
        <taxon>Pentapetalae</taxon>
        <taxon>rosids</taxon>
        <taxon>fabids</taxon>
        <taxon>Malpighiales</taxon>
        <taxon>Salicaceae</taxon>
        <taxon>Saliceae</taxon>
        <taxon>Populus</taxon>
    </lineage>
</organism>
<evidence type="ECO:0000313" key="1">
    <source>
        <dbReference type="EMBL" id="KAL3575666.1"/>
    </source>
</evidence>
<gene>
    <name evidence="1" type="ORF">D5086_023767</name>
</gene>
<dbReference type="EMBL" id="RCHU02000012">
    <property type="protein sequence ID" value="KAL3575666.1"/>
    <property type="molecule type" value="Genomic_DNA"/>
</dbReference>
<protein>
    <submittedName>
        <fullName evidence="1">Uncharacterized protein</fullName>
    </submittedName>
</protein>